<evidence type="ECO:0000313" key="3">
    <source>
        <dbReference type="Proteomes" id="UP000076738"/>
    </source>
</evidence>
<accession>A0A167L5C1</accession>
<dbReference type="GO" id="GO:0006355">
    <property type="term" value="P:regulation of DNA-templated transcription"/>
    <property type="evidence" value="ECO:0007669"/>
    <property type="project" value="InterPro"/>
</dbReference>
<gene>
    <name evidence="2" type="ORF">CALVIDRAFT_538130</name>
</gene>
<feature type="compositionally biased region" description="Basic and acidic residues" evidence="1">
    <location>
        <begin position="221"/>
        <end position="275"/>
    </location>
</feature>
<keyword evidence="3" id="KW-1185">Reference proteome</keyword>
<feature type="compositionally biased region" description="Basic and acidic residues" evidence="1">
    <location>
        <begin position="27"/>
        <end position="39"/>
    </location>
</feature>
<evidence type="ECO:0000313" key="2">
    <source>
        <dbReference type="EMBL" id="KZO95343.1"/>
    </source>
</evidence>
<feature type="compositionally biased region" description="Low complexity" evidence="1">
    <location>
        <begin position="45"/>
        <end position="60"/>
    </location>
</feature>
<evidence type="ECO:0000256" key="1">
    <source>
        <dbReference type="SAM" id="MobiDB-lite"/>
    </source>
</evidence>
<protein>
    <submittedName>
        <fullName evidence="2">HCNGP-domain-containing protein</fullName>
    </submittedName>
</protein>
<dbReference type="GO" id="GO:0005634">
    <property type="term" value="C:nucleus"/>
    <property type="evidence" value="ECO:0007669"/>
    <property type="project" value="TreeGrafter"/>
</dbReference>
<dbReference type="OrthoDB" id="1714508at2759"/>
<dbReference type="STRING" id="1330018.A0A167L5C1"/>
<feature type="region of interest" description="Disordered" evidence="1">
    <location>
        <begin position="193"/>
        <end position="275"/>
    </location>
</feature>
<dbReference type="EMBL" id="KV417289">
    <property type="protein sequence ID" value="KZO95343.1"/>
    <property type="molecule type" value="Genomic_DNA"/>
</dbReference>
<organism evidence="2 3">
    <name type="scientific">Calocera viscosa (strain TUFC12733)</name>
    <dbReference type="NCBI Taxonomy" id="1330018"/>
    <lineage>
        <taxon>Eukaryota</taxon>
        <taxon>Fungi</taxon>
        <taxon>Dikarya</taxon>
        <taxon>Basidiomycota</taxon>
        <taxon>Agaricomycotina</taxon>
        <taxon>Dacrymycetes</taxon>
        <taxon>Dacrymycetales</taxon>
        <taxon>Dacrymycetaceae</taxon>
        <taxon>Calocera</taxon>
    </lineage>
</organism>
<dbReference type="Proteomes" id="UP000076738">
    <property type="component" value="Unassembled WGS sequence"/>
</dbReference>
<dbReference type="AlphaFoldDB" id="A0A167L5C1"/>
<name>A0A167L5C1_CALVF</name>
<feature type="region of interest" description="Disordered" evidence="1">
    <location>
        <begin position="27"/>
        <end position="117"/>
    </location>
</feature>
<dbReference type="Pfam" id="PF07818">
    <property type="entry name" value="HCNGP"/>
    <property type="match status" value="1"/>
</dbReference>
<dbReference type="PANTHER" id="PTHR13464">
    <property type="entry name" value="TRANSCRIPTIONAL REGULATOR PROTEIN HCNGP"/>
    <property type="match status" value="1"/>
</dbReference>
<sequence>MLFFEWDKKHIAIPSLVCWAQVNAGTRAERESRQARDPEPGAYNPTSMPSRSDSVSSSSRLPPPRATTSLFPDAPGPSRARVQPDPDDEEAHLRALLRPPPVDGVDNWGIPARPDGEPDPALVAKLAKFHDLKRRGKHFNDTLMSNKAFRNPHIYEKLVNFVDVDEKGTNFPREIWDPFDYRPEWKAEALAEEQKRRSEALEAAQGRGKRTEISFMSTSKSVEKPRPRERDRERDGREKYEPYPARNKDRDKDEKRSRWDVGAPPRDKKRENGRR</sequence>
<dbReference type="InterPro" id="IPR012479">
    <property type="entry name" value="SAP30BP"/>
</dbReference>
<dbReference type="PANTHER" id="PTHR13464:SF0">
    <property type="entry name" value="SAP30-BINDING PROTEIN"/>
    <property type="match status" value="1"/>
</dbReference>
<proteinExistence type="predicted"/>
<reference evidence="2 3" key="1">
    <citation type="journal article" date="2016" name="Mol. Biol. Evol.">
        <title>Comparative Genomics of Early-Diverging Mushroom-Forming Fungi Provides Insights into the Origins of Lignocellulose Decay Capabilities.</title>
        <authorList>
            <person name="Nagy L.G."/>
            <person name="Riley R."/>
            <person name="Tritt A."/>
            <person name="Adam C."/>
            <person name="Daum C."/>
            <person name="Floudas D."/>
            <person name="Sun H."/>
            <person name="Yadav J.S."/>
            <person name="Pangilinan J."/>
            <person name="Larsson K.H."/>
            <person name="Matsuura K."/>
            <person name="Barry K."/>
            <person name="Labutti K."/>
            <person name="Kuo R."/>
            <person name="Ohm R.A."/>
            <person name="Bhattacharya S.S."/>
            <person name="Shirouzu T."/>
            <person name="Yoshinaga Y."/>
            <person name="Martin F.M."/>
            <person name="Grigoriev I.V."/>
            <person name="Hibbett D.S."/>
        </authorList>
    </citation>
    <scope>NUCLEOTIDE SEQUENCE [LARGE SCALE GENOMIC DNA]</scope>
    <source>
        <strain evidence="2 3">TUFC12733</strain>
    </source>
</reference>